<dbReference type="Proteomes" id="UP000434604">
    <property type="component" value="Unassembled WGS sequence"/>
</dbReference>
<proteinExistence type="predicted"/>
<evidence type="ECO:0000313" key="2">
    <source>
        <dbReference type="EMBL" id="KAB6149409.1"/>
    </source>
</evidence>
<feature type="chain" id="PRO_5029637679" description="Major fimbrial subunit protein N-terminal domain-containing protein" evidence="1">
    <location>
        <begin position="23"/>
        <end position="393"/>
    </location>
</feature>
<dbReference type="PROSITE" id="PS51257">
    <property type="entry name" value="PROKAR_LIPOPROTEIN"/>
    <property type="match status" value="1"/>
</dbReference>
<dbReference type="RefSeq" id="WP_120143872.1">
    <property type="nucleotide sequence ID" value="NZ_JBCHGU010000001.1"/>
</dbReference>
<accession>A0A7J5Q0W4</accession>
<dbReference type="EMBL" id="WDED01000004">
    <property type="protein sequence ID" value="KAB6149409.1"/>
    <property type="molecule type" value="Genomic_DNA"/>
</dbReference>
<organism evidence="2 3">
    <name type="scientific">Bacteroides xylanisolvens</name>
    <dbReference type="NCBI Taxonomy" id="371601"/>
    <lineage>
        <taxon>Bacteria</taxon>
        <taxon>Pseudomonadati</taxon>
        <taxon>Bacteroidota</taxon>
        <taxon>Bacteroidia</taxon>
        <taxon>Bacteroidales</taxon>
        <taxon>Bacteroidaceae</taxon>
        <taxon>Bacteroides</taxon>
    </lineage>
</organism>
<keyword evidence="1" id="KW-0732">Signal</keyword>
<feature type="signal peptide" evidence="1">
    <location>
        <begin position="1"/>
        <end position="22"/>
    </location>
</feature>
<comment type="caution">
    <text evidence="2">The sequence shown here is derived from an EMBL/GenBank/DDBJ whole genome shotgun (WGS) entry which is preliminary data.</text>
</comment>
<dbReference type="AlphaFoldDB" id="A0A7J5Q0W4"/>
<name>A0A7J5Q0W4_9BACE</name>
<sequence>MKPSIIHSIVVCLAAFTLPFMVACSSREESLPDNVTEAALYLNIATIEQTRANTVELPDNEKMKSVRVVILHAADGTVEHNRHFSLEGAQAQKTILLKVRPNEKKKIFLFANEESVSTIEGVTVESENQTLTAFFNCYTEGMSGFEAAVNNLYFAPDYSNGNPIPMSSIYKIDFPEKGNFDGTFYIVRIATKFTCRFKNFRSDAVTVNSISVSDIANDSYLMAHKQNPTMKFTEEDNSISELFWIDWLKKVSDESQEHPEDKTLADKRGWIMDYDIPESAVQVPTGQTNLKLSVPKANNTDVNQEQGTLYTFYLPESKDLIEPTETYGEQRYKMTLGLTDEHDEQKSFNFAFDNLKALFRNTNAVIDIIMYDRKVVVDVIPYSEVVLEPEFGL</sequence>
<evidence type="ECO:0000313" key="3">
    <source>
        <dbReference type="Proteomes" id="UP000434604"/>
    </source>
</evidence>
<reference evidence="2 3" key="1">
    <citation type="journal article" date="2019" name="Nat. Med.">
        <title>A library of human gut bacterial isolates paired with longitudinal multiomics data enables mechanistic microbiome research.</title>
        <authorList>
            <person name="Poyet M."/>
            <person name="Groussin M."/>
            <person name="Gibbons S.M."/>
            <person name="Avila-Pacheco J."/>
            <person name="Jiang X."/>
            <person name="Kearney S.M."/>
            <person name="Perrotta A.R."/>
            <person name="Berdy B."/>
            <person name="Zhao S."/>
            <person name="Lieberman T.D."/>
            <person name="Swanson P.K."/>
            <person name="Smith M."/>
            <person name="Roesemann S."/>
            <person name="Alexander J.E."/>
            <person name="Rich S.A."/>
            <person name="Livny J."/>
            <person name="Vlamakis H."/>
            <person name="Clish C."/>
            <person name="Bullock K."/>
            <person name="Deik A."/>
            <person name="Scott J."/>
            <person name="Pierce K.A."/>
            <person name="Xavier R.J."/>
            <person name="Alm E.J."/>
        </authorList>
    </citation>
    <scope>NUCLEOTIDE SEQUENCE [LARGE SCALE GENOMIC DNA]</scope>
    <source>
        <strain evidence="2 3">BIOML-A58</strain>
    </source>
</reference>
<evidence type="ECO:0000256" key="1">
    <source>
        <dbReference type="SAM" id="SignalP"/>
    </source>
</evidence>
<gene>
    <name evidence="2" type="ORF">GA398_04015</name>
</gene>
<evidence type="ECO:0008006" key="4">
    <source>
        <dbReference type="Google" id="ProtNLM"/>
    </source>
</evidence>
<protein>
    <recommendedName>
        <fullName evidence="4">Major fimbrial subunit protein N-terminal domain-containing protein</fullName>
    </recommendedName>
</protein>